<keyword evidence="4" id="KW-1185">Reference proteome</keyword>
<dbReference type="SUPFAM" id="SSF52540">
    <property type="entry name" value="P-loop containing nucleoside triphosphate hydrolases"/>
    <property type="match status" value="1"/>
</dbReference>
<evidence type="ECO:0000313" key="3">
    <source>
        <dbReference type="EMBL" id="GGH21527.1"/>
    </source>
</evidence>
<proteinExistence type="predicted"/>
<organism evidence="3 4">
    <name type="scientific">Dyadobacter endophyticus</name>
    <dbReference type="NCBI Taxonomy" id="1749036"/>
    <lineage>
        <taxon>Bacteria</taxon>
        <taxon>Pseudomonadati</taxon>
        <taxon>Bacteroidota</taxon>
        <taxon>Cytophagia</taxon>
        <taxon>Cytophagales</taxon>
        <taxon>Spirosomataceae</taxon>
        <taxon>Dyadobacter</taxon>
    </lineage>
</organism>
<dbReference type="PANTHER" id="PTHR47545">
    <property type="entry name" value="MULTIFUNCTIONAL CCA PROTEIN"/>
    <property type="match status" value="1"/>
</dbReference>
<dbReference type="Proteomes" id="UP000600214">
    <property type="component" value="Unassembled WGS sequence"/>
</dbReference>
<evidence type="ECO:0000313" key="4">
    <source>
        <dbReference type="Proteomes" id="UP000600214"/>
    </source>
</evidence>
<dbReference type="Pfam" id="PF01966">
    <property type="entry name" value="HD"/>
    <property type="match status" value="1"/>
</dbReference>
<dbReference type="CDD" id="cd00077">
    <property type="entry name" value="HDc"/>
    <property type="match status" value="1"/>
</dbReference>
<dbReference type="RefSeq" id="WP_188927927.1">
    <property type="nucleotide sequence ID" value="NZ_BMIA01000001.1"/>
</dbReference>
<dbReference type="InterPro" id="IPR003607">
    <property type="entry name" value="HD/PDEase_dom"/>
</dbReference>
<accession>A0ABQ1YEH4</accession>
<keyword evidence="1" id="KW-0547">Nucleotide-binding</keyword>
<dbReference type="EMBL" id="BMIA01000001">
    <property type="protein sequence ID" value="GGH21527.1"/>
    <property type="molecule type" value="Genomic_DNA"/>
</dbReference>
<dbReference type="Gene3D" id="1.10.3090.10">
    <property type="entry name" value="cca-adding enzyme, domain 2"/>
    <property type="match status" value="1"/>
</dbReference>
<evidence type="ECO:0000259" key="2">
    <source>
        <dbReference type="Pfam" id="PF01966"/>
    </source>
</evidence>
<evidence type="ECO:0000256" key="1">
    <source>
        <dbReference type="ARBA" id="ARBA00022741"/>
    </source>
</evidence>
<dbReference type="PANTHER" id="PTHR47545:SF1">
    <property type="entry name" value="MULTIFUNCTIONAL CCA PROTEIN"/>
    <property type="match status" value="1"/>
</dbReference>
<feature type="domain" description="HD" evidence="2">
    <location>
        <begin position="38"/>
        <end position="163"/>
    </location>
</feature>
<dbReference type="InterPro" id="IPR006674">
    <property type="entry name" value="HD_domain"/>
</dbReference>
<dbReference type="SUPFAM" id="SSF109604">
    <property type="entry name" value="HD-domain/PDEase-like"/>
    <property type="match status" value="1"/>
</dbReference>
<dbReference type="Pfam" id="PF13671">
    <property type="entry name" value="AAA_33"/>
    <property type="match status" value="1"/>
</dbReference>
<dbReference type="Gene3D" id="3.40.50.300">
    <property type="entry name" value="P-loop containing nucleotide triphosphate hydrolases"/>
    <property type="match status" value="1"/>
</dbReference>
<dbReference type="InterPro" id="IPR027417">
    <property type="entry name" value="P-loop_NTPase"/>
</dbReference>
<protein>
    <recommendedName>
        <fullName evidence="2">HD domain-containing protein</fullName>
    </recommendedName>
</protein>
<comment type="caution">
    <text evidence="3">The sequence shown here is derived from an EMBL/GenBank/DDBJ whole genome shotgun (WGS) entry which is preliminary data.</text>
</comment>
<reference evidence="4" key="1">
    <citation type="journal article" date="2019" name="Int. J. Syst. Evol. Microbiol.">
        <title>The Global Catalogue of Microorganisms (GCM) 10K type strain sequencing project: providing services to taxonomists for standard genome sequencing and annotation.</title>
        <authorList>
            <consortium name="The Broad Institute Genomics Platform"/>
            <consortium name="The Broad Institute Genome Sequencing Center for Infectious Disease"/>
            <person name="Wu L."/>
            <person name="Ma J."/>
        </authorList>
    </citation>
    <scope>NUCLEOTIDE SEQUENCE [LARGE SCALE GENOMIC DNA]</scope>
    <source>
        <strain evidence="4">CGMCC 1.15288</strain>
    </source>
</reference>
<gene>
    <name evidence="3" type="ORF">GCM10007423_02700</name>
</gene>
<dbReference type="InterPro" id="IPR050124">
    <property type="entry name" value="tRNA_CCA-adding_enzyme"/>
</dbReference>
<name>A0ABQ1YEH4_9BACT</name>
<sequence>MKELLYKNWEELAGRYDWIEDMHGVPQDPVHHAEGDVAIHTQMVLDALVGLEEFKDLPEEKKAILWIAALLHDVEKRSTTYQETNGSIVSPGHAKKGALTARQVLFKEFDVPFETREQIVGLVRHHGLPLWVFHKPDPQKALLQASLEVNTNLVAILAKADVLGRICNDQQELLDRISLFEEYCREQRCAGQPFPFATDLSRFHYFHAESPSVDYVPFDDTTCEVTLMSGLPGMGKDSYIQQHLSGLPVISLDEIRQAYKIKPEDTSANGWVAQQAKEQARVYLRAKTDFVWNATNISKQMRSQLIELFASYRARVRIVYIEQPYKQWKLQNGSRQEMVPAKVLERMLAKWEVPKLHEAYSVKYVVAARATR</sequence>